<accession>A0ABS8AIZ8</accession>
<proteinExistence type="predicted"/>
<organism evidence="2 3">
    <name type="scientific">Hymenobacter nitidus</name>
    <dbReference type="NCBI Taxonomy" id="2880929"/>
    <lineage>
        <taxon>Bacteria</taxon>
        <taxon>Pseudomonadati</taxon>
        <taxon>Bacteroidota</taxon>
        <taxon>Cytophagia</taxon>
        <taxon>Cytophagales</taxon>
        <taxon>Hymenobacteraceae</taxon>
        <taxon>Hymenobacter</taxon>
    </lineage>
</organism>
<dbReference type="InterPro" id="IPR009061">
    <property type="entry name" value="DNA-bd_dom_put_sf"/>
</dbReference>
<comment type="caution">
    <text evidence="2">The sequence shown here is derived from an EMBL/GenBank/DDBJ whole genome shotgun (WGS) entry which is preliminary data.</text>
</comment>
<protein>
    <submittedName>
        <fullName evidence="2">Helix-turn-helix domain-containing protein</fullName>
    </submittedName>
</protein>
<dbReference type="Proteomes" id="UP001165297">
    <property type="component" value="Unassembled WGS sequence"/>
</dbReference>
<keyword evidence="3" id="KW-1185">Reference proteome</keyword>
<dbReference type="EMBL" id="JAJADQ010000017">
    <property type="protein sequence ID" value="MCB2380408.1"/>
    <property type="molecule type" value="Genomic_DNA"/>
</dbReference>
<gene>
    <name evidence="2" type="ORF">LGH70_22640</name>
</gene>
<evidence type="ECO:0000259" key="1">
    <source>
        <dbReference type="Pfam" id="PF12728"/>
    </source>
</evidence>
<dbReference type="RefSeq" id="WP_226190310.1">
    <property type="nucleotide sequence ID" value="NZ_JAJADQ010000017.1"/>
</dbReference>
<dbReference type="SUPFAM" id="SSF46955">
    <property type="entry name" value="Putative DNA-binding domain"/>
    <property type="match status" value="1"/>
</dbReference>
<feature type="domain" description="Helix-turn-helix" evidence="1">
    <location>
        <begin position="47"/>
        <end position="97"/>
    </location>
</feature>
<evidence type="ECO:0000313" key="2">
    <source>
        <dbReference type="EMBL" id="MCB2380408.1"/>
    </source>
</evidence>
<sequence length="99" mass="11419">MELLITTLPQLEQLLSHLLDKQLLAFEQLLRTSSRATPAFPIVEAEYLSTTQALEFLHLSKPTLNKLRRQGLVHSYAASNKRVLYARQELVQYLQSRAR</sequence>
<dbReference type="Pfam" id="PF12728">
    <property type="entry name" value="HTH_17"/>
    <property type="match status" value="1"/>
</dbReference>
<dbReference type="InterPro" id="IPR041657">
    <property type="entry name" value="HTH_17"/>
</dbReference>
<name>A0ABS8AIZ8_9BACT</name>
<evidence type="ECO:0000313" key="3">
    <source>
        <dbReference type="Proteomes" id="UP001165297"/>
    </source>
</evidence>
<reference evidence="2" key="1">
    <citation type="submission" date="2021-10" db="EMBL/GenBank/DDBJ databases">
        <authorList>
            <person name="Dean J.D."/>
            <person name="Kim M.K."/>
            <person name="Newey C.N."/>
            <person name="Stoker T.S."/>
            <person name="Thompson D.W."/>
            <person name="Grose J.H."/>
        </authorList>
    </citation>
    <scope>NUCLEOTIDE SEQUENCE</scope>
    <source>
        <strain evidence="2">BT635</strain>
    </source>
</reference>